<evidence type="ECO:0000313" key="2">
    <source>
        <dbReference type="Proteomes" id="UP000008037"/>
    </source>
</evidence>
<dbReference type="AlphaFoldDB" id="K0IJ77"/>
<accession>K0IJ77</accession>
<dbReference type="EMBL" id="CP002408">
    <property type="protein sequence ID" value="AFU60055.1"/>
    <property type="molecule type" value="Genomic_DNA"/>
</dbReference>
<name>K0IJ77_NITGG</name>
<evidence type="ECO:0000313" key="1">
    <source>
        <dbReference type="EMBL" id="AFU60055.1"/>
    </source>
</evidence>
<reference evidence="1 2" key="1">
    <citation type="journal article" date="2012" name="Environ. Microbiol.">
        <title>The genome of the ammonia-oxidizing Candidatus Nitrososphaera gargensis: insights into metabolic versatility and environmental adaptations.</title>
        <authorList>
            <person name="Spang A."/>
            <person name="Poehlein A."/>
            <person name="Offre P."/>
            <person name="Zumbragel S."/>
            <person name="Haider S."/>
            <person name="Rychlik N."/>
            <person name="Nowka B."/>
            <person name="Schmeisser C."/>
            <person name="Lebedeva E.V."/>
            <person name="Rattei T."/>
            <person name="Bohm C."/>
            <person name="Schmid M."/>
            <person name="Galushko A."/>
            <person name="Hatzenpichler R."/>
            <person name="Weinmaier T."/>
            <person name="Daniel R."/>
            <person name="Schleper C."/>
            <person name="Spieck E."/>
            <person name="Streit W."/>
            <person name="Wagner M."/>
        </authorList>
    </citation>
    <scope>NUCLEOTIDE SEQUENCE [LARGE SCALE GENOMIC DNA]</scope>
    <source>
        <strain evidence="2">Ga9.2</strain>
    </source>
</reference>
<keyword evidence="2" id="KW-1185">Reference proteome</keyword>
<dbReference type="RefSeq" id="WP_015020588.1">
    <property type="nucleotide sequence ID" value="NC_018719.1"/>
</dbReference>
<proteinExistence type="predicted"/>
<dbReference type="BioCyc" id="CNIT1237085:G1324-3139-MONOMER"/>
<gene>
    <name evidence="1" type="ordered locus">Ngar_c31390</name>
</gene>
<dbReference type="HOGENOM" id="CLU_1465150_0_0_2"/>
<dbReference type="InParanoid" id="K0IJ77"/>
<organism evidence="1 2">
    <name type="scientific">Nitrososphaera gargensis (strain Ga9.2)</name>
    <dbReference type="NCBI Taxonomy" id="1237085"/>
    <lineage>
        <taxon>Archaea</taxon>
        <taxon>Nitrososphaerota</taxon>
        <taxon>Nitrososphaeria</taxon>
        <taxon>Nitrososphaerales</taxon>
        <taxon>Nitrososphaeraceae</taxon>
        <taxon>Nitrososphaera</taxon>
    </lineage>
</organism>
<dbReference type="KEGG" id="nga:Ngar_c31390"/>
<sequence length="184" mass="20227">MVNASLSNVSECLKFWKSLGMLEDQDGKSKPSQTLTAIVQKMEWGSDDDGWKLFRDAIGSSWFVSSLAVAFRLKKSLSEDEILNTLGLTSKLPDREKVEKPLKNLIQLLNISKILIPGDDGRYTLNPDIASRQSTGTNMVVDDSKQMAQVRIGGDTYVVEVEALRDFVKANGKTVDTNVNSVGG</sequence>
<protein>
    <submittedName>
        <fullName evidence="1">Uncharacterized protein</fullName>
    </submittedName>
</protein>
<dbReference type="GeneID" id="13796949"/>
<dbReference type="STRING" id="1237085.Ngar_c31390"/>
<dbReference type="Proteomes" id="UP000008037">
    <property type="component" value="Chromosome"/>
</dbReference>